<organism evidence="1 2">
    <name type="scientific">Vibrio mediterranei</name>
    <dbReference type="NCBI Taxonomy" id="689"/>
    <lineage>
        <taxon>Bacteria</taxon>
        <taxon>Pseudomonadati</taxon>
        <taxon>Pseudomonadota</taxon>
        <taxon>Gammaproteobacteria</taxon>
        <taxon>Vibrionales</taxon>
        <taxon>Vibrionaceae</taxon>
        <taxon>Vibrio</taxon>
    </lineage>
</organism>
<dbReference type="AlphaFoldDB" id="A0AAN1FIL1"/>
<accession>A0AAN1FIL1</accession>
<gene>
    <name evidence="1" type="ORF">BSZ05_14845</name>
</gene>
<dbReference type="EMBL" id="CP018308">
    <property type="protein sequence ID" value="ASI90967.1"/>
    <property type="molecule type" value="Genomic_DNA"/>
</dbReference>
<reference evidence="2" key="1">
    <citation type="submission" date="2016-12" db="EMBL/GenBank/DDBJ databases">
        <title>Comparative genomic analysis reveals the diversity, evolution, and environmental adaptation strategies of the genus Vibrio.</title>
        <authorList>
            <person name="Lin H."/>
            <person name="Wang X."/>
            <person name="Zhang X.-H."/>
        </authorList>
    </citation>
    <scope>NUCLEOTIDE SEQUENCE [LARGE SCALE GENOMIC DNA]</scope>
    <source>
        <strain evidence="2">QT6D1</strain>
    </source>
</reference>
<dbReference type="KEGG" id="vsh:BSZ05_14845"/>
<protein>
    <submittedName>
        <fullName evidence="1">Uncharacterized protein</fullName>
    </submittedName>
</protein>
<dbReference type="Proteomes" id="UP000197092">
    <property type="component" value="Chromosome 1"/>
</dbReference>
<proteinExistence type="predicted"/>
<dbReference type="RefSeq" id="WP_088877346.1">
    <property type="nucleotide sequence ID" value="NZ_CP018308.1"/>
</dbReference>
<evidence type="ECO:0000313" key="2">
    <source>
        <dbReference type="Proteomes" id="UP000197092"/>
    </source>
</evidence>
<name>A0AAN1FIL1_9VIBR</name>
<evidence type="ECO:0000313" key="1">
    <source>
        <dbReference type="EMBL" id="ASI90967.1"/>
    </source>
</evidence>
<sequence length="109" mass="12050">MKRNEAACNSDLKALDLAENLEKQVTEAITKIKDMDLSKIASTLPRLLLGGGDPFAALGLDPKLFEQVERLTMLNRIARDKCRAFVMEEKASLVDEIENAEVVSDEQSA</sequence>